<organism evidence="2 3">
    <name type="scientific">Dyadobacter sandarakinus</name>
    <dbReference type="NCBI Taxonomy" id="2747268"/>
    <lineage>
        <taxon>Bacteria</taxon>
        <taxon>Pseudomonadati</taxon>
        <taxon>Bacteroidota</taxon>
        <taxon>Cytophagia</taxon>
        <taxon>Cytophagales</taxon>
        <taxon>Spirosomataceae</taxon>
        <taxon>Dyadobacter</taxon>
    </lineage>
</organism>
<dbReference type="Gene3D" id="3.40.50.720">
    <property type="entry name" value="NAD(P)-binding Rossmann-like Domain"/>
    <property type="match status" value="1"/>
</dbReference>
<dbReference type="EMBL" id="CP056775">
    <property type="protein sequence ID" value="QRR00336.1"/>
    <property type="molecule type" value="Genomic_DNA"/>
</dbReference>
<feature type="domain" description="NmrA-like" evidence="1">
    <location>
        <begin position="3"/>
        <end position="271"/>
    </location>
</feature>
<protein>
    <submittedName>
        <fullName evidence="2">NAD(P)H-binding protein</fullName>
    </submittedName>
</protein>
<dbReference type="PANTHER" id="PTHR43162">
    <property type="match status" value="1"/>
</dbReference>
<sequence>MHIVLGASGQVGSAVVKKLIDKNVPVRAIVRSEEKVMNLLAMGAEVAVADARDLPSLQKAFQGGTSLFVLTPETGQELDVLGETSVILENYRHAWEGAGIDRLVGLSSIGAQHDHGTGNLLMSNLLEHAFDGMRVHKTFIRPAYFFSNWLAFLPVIKESGILPTYFPLDLAIPMVAPLEVATCIVNEMLLDVEKPRTKTVEVLGPGLYTSLDVAEAFSDALNTEVVPSRIPRELWSSSLAQIGFTPDAIRNFIEMTDAVIDGRAAAEGVDTIYTKVTLREFIKASV</sequence>
<keyword evidence="3" id="KW-1185">Reference proteome</keyword>
<proteinExistence type="predicted"/>
<dbReference type="RefSeq" id="WP_204661292.1">
    <property type="nucleotide sequence ID" value="NZ_CP056775.1"/>
</dbReference>
<accession>A0ABX7I5Q0</accession>
<evidence type="ECO:0000259" key="1">
    <source>
        <dbReference type="Pfam" id="PF05368"/>
    </source>
</evidence>
<dbReference type="InterPro" id="IPR051604">
    <property type="entry name" value="Ergot_Alk_Oxidoreductase"/>
</dbReference>
<dbReference type="InterPro" id="IPR008030">
    <property type="entry name" value="NmrA-like"/>
</dbReference>
<dbReference type="InterPro" id="IPR036291">
    <property type="entry name" value="NAD(P)-bd_dom_sf"/>
</dbReference>
<dbReference type="SUPFAM" id="SSF51735">
    <property type="entry name" value="NAD(P)-binding Rossmann-fold domains"/>
    <property type="match status" value="1"/>
</dbReference>
<evidence type="ECO:0000313" key="3">
    <source>
        <dbReference type="Proteomes" id="UP000612680"/>
    </source>
</evidence>
<dbReference type="Gene3D" id="3.90.25.10">
    <property type="entry name" value="UDP-galactose 4-epimerase, domain 1"/>
    <property type="match status" value="1"/>
</dbReference>
<dbReference type="Pfam" id="PF05368">
    <property type="entry name" value="NmrA"/>
    <property type="match status" value="1"/>
</dbReference>
<dbReference type="Proteomes" id="UP000612680">
    <property type="component" value="Chromosome"/>
</dbReference>
<reference evidence="2 3" key="1">
    <citation type="submission" date="2020-06" db="EMBL/GenBank/DDBJ databases">
        <title>Dyadobacter sandarakinus sp. nov., isolated from the soil of the Arctic Yellow River Station.</title>
        <authorList>
            <person name="Zhang Y."/>
            <person name="Peng F."/>
        </authorList>
    </citation>
    <scope>NUCLEOTIDE SEQUENCE [LARGE SCALE GENOMIC DNA]</scope>
    <source>
        <strain evidence="2 3">Q3-56</strain>
    </source>
</reference>
<name>A0ABX7I5Q0_9BACT</name>
<evidence type="ECO:0000313" key="2">
    <source>
        <dbReference type="EMBL" id="QRR00336.1"/>
    </source>
</evidence>
<dbReference type="PANTHER" id="PTHR43162:SF1">
    <property type="entry name" value="PRESTALK A DIFFERENTIATION PROTEIN A"/>
    <property type="match status" value="1"/>
</dbReference>
<gene>
    <name evidence="2" type="ORF">HWI92_05150</name>
</gene>